<dbReference type="AlphaFoldDB" id="A0A6N9I302"/>
<feature type="compositionally biased region" description="Basic and acidic residues" evidence="1">
    <location>
        <begin position="40"/>
        <end position="52"/>
    </location>
</feature>
<reference evidence="3 4" key="1">
    <citation type="journal article" date="2019" name="Appl. Environ. Microbiol.">
        <title>Genetic determinants of hydroxycinnamic acid metabolism in heterofermentative lactobacilli.</title>
        <authorList>
            <person name="Gaur G."/>
            <person name="Oh J.H."/>
            <person name="Filannino P."/>
            <person name="Gobbetti M."/>
            <person name="van Pijkeren J.P."/>
            <person name="Ganzle M.G."/>
        </authorList>
    </citation>
    <scope>NUCLEOTIDE SEQUENCE [LARGE SCALE GENOMIC DNA]</scope>
    <source>
        <strain evidence="3 4">C5</strain>
    </source>
</reference>
<feature type="compositionally biased region" description="Low complexity" evidence="1">
    <location>
        <begin position="391"/>
        <end position="403"/>
    </location>
</feature>
<feature type="region of interest" description="Disordered" evidence="1">
    <location>
        <begin position="189"/>
        <end position="208"/>
    </location>
</feature>
<sequence>MRTLSLNRTVKFNRICILVSVMVFTLTLTGCASSHSKSNKNTDVKESKRTEKVSNSTVENKSNFTVDDLKQHPKMSATAITLYGDTHIQKNQKGKLSSKDETNFEKGFNLAVESVNSTTAKYYTNSDKLSKFSYYILLGSNHDQVTYYDTQDKALLKVSLADVIRYLNKTLTSAEMTSVADSIEISTKESVNKAKNGSDTSSSSETQTWSGKTAADFLEKVDSSSPEGASIVGEKYVIFGTEAIKGSDPDIDTFIEPDRGAVVPANDWFISGDNRSGAGARSGVVLTQNADDTVTMIMCNGFDLNPYLKATVRESDYKVLSQEDLGIQGSLTDYFGGKSSDDALNYPIGQEGDSSDDNQSSSDDQDDDSSDDNQSSSDDNTDDSSSDDFDQQQNNQNQANSNSDNDDADN</sequence>
<protein>
    <recommendedName>
        <fullName evidence="5">DUF4767 domain-containing protein</fullName>
    </recommendedName>
</protein>
<feature type="compositionally biased region" description="Polar residues" evidence="1">
    <location>
        <begin position="193"/>
        <end position="208"/>
    </location>
</feature>
<dbReference type="OrthoDB" id="9964279at2"/>
<evidence type="ECO:0000313" key="3">
    <source>
        <dbReference type="EMBL" id="MYV17248.1"/>
    </source>
</evidence>
<evidence type="ECO:0000313" key="4">
    <source>
        <dbReference type="Proteomes" id="UP000449209"/>
    </source>
</evidence>
<proteinExistence type="predicted"/>
<gene>
    <name evidence="3" type="ORF">GB993_06995</name>
</gene>
<evidence type="ECO:0000256" key="1">
    <source>
        <dbReference type="SAM" id="MobiDB-lite"/>
    </source>
</evidence>
<evidence type="ECO:0000256" key="2">
    <source>
        <dbReference type="SAM" id="SignalP"/>
    </source>
</evidence>
<dbReference type="RefSeq" id="WP_161003661.1">
    <property type="nucleotide sequence ID" value="NZ_WEZQ01000011.1"/>
</dbReference>
<name>A0A6N9I302_9LACO</name>
<dbReference type="PROSITE" id="PS51257">
    <property type="entry name" value="PROKAR_LIPOPROTEIN"/>
    <property type="match status" value="1"/>
</dbReference>
<feature type="region of interest" description="Disordered" evidence="1">
    <location>
        <begin position="336"/>
        <end position="410"/>
    </location>
</feature>
<feature type="chain" id="PRO_5038624548" description="DUF4767 domain-containing protein" evidence="2">
    <location>
        <begin position="33"/>
        <end position="410"/>
    </location>
</feature>
<feature type="signal peptide" evidence="2">
    <location>
        <begin position="1"/>
        <end position="32"/>
    </location>
</feature>
<dbReference type="EMBL" id="WEZQ01000011">
    <property type="protein sequence ID" value="MYV17248.1"/>
    <property type="molecule type" value="Genomic_DNA"/>
</dbReference>
<keyword evidence="2" id="KW-0732">Signal</keyword>
<evidence type="ECO:0008006" key="5">
    <source>
        <dbReference type="Google" id="ProtNLM"/>
    </source>
</evidence>
<feature type="compositionally biased region" description="Acidic residues" evidence="1">
    <location>
        <begin position="379"/>
        <end position="390"/>
    </location>
</feature>
<organism evidence="3 4">
    <name type="scientific">Furfurilactobacillus milii</name>
    <dbReference type="NCBI Taxonomy" id="2888272"/>
    <lineage>
        <taxon>Bacteria</taxon>
        <taxon>Bacillati</taxon>
        <taxon>Bacillota</taxon>
        <taxon>Bacilli</taxon>
        <taxon>Lactobacillales</taxon>
        <taxon>Lactobacillaceae</taxon>
        <taxon>Furfurilactobacillus</taxon>
    </lineage>
</organism>
<comment type="caution">
    <text evidence="3">The sequence shown here is derived from an EMBL/GenBank/DDBJ whole genome shotgun (WGS) entry which is preliminary data.</text>
</comment>
<feature type="region of interest" description="Disordered" evidence="1">
    <location>
        <begin position="34"/>
        <end position="57"/>
    </location>
</feature>
<accession>A0A6N9I302</accession>
<dbReference type="Proteomes" id="UP000449209">
    <property type="component" value="Unassembled WGS sequence"/>
</dbReference>